<dbReference type="GO" id="GO:0034194">
    <property type="term" value="P:D-galactonate catabolic process"/>
    <property type="evidence" value="ECO:0007669"/>
    <property type="project" value="InterPro"/>
</dbReference>
<sequence>MGNYILCCDWGTTSLRLRLVDKQTREMNHEVRSNLGISNVFDMWKNKVHSSDQSRVSFYLESLVPAIKELEEKSQISLTGIPIIISGMASSTIGLKELPYASVPVEIKGNAIITEAISEMAGFRHKVCLISGIRTSNDVMRGEEVQLLGMEGLLKSFQDDELLVILPGTHSKHVKIKSGKIIDFSTYVTGELFALMSQNGLLKEAVKASRISDNSLHWTHFIEGVKYSGQFSLLQGLFKVRTNDLFQRNNKEQNYFFLSGLLIGYELRSIQEEQGKRLVLCCQNGLFDYYKKAIDILDMTHDIYLTAPEDVDRFTIYGQLKIYEAEVRNT</sequence>
<reference evidence="1" key="1">
    <citation type="submission" date="2021-06" db="EMBL/GenBank/DDBJ databases">
        <title>44 bacteria genomes isolated from Dapeng, Shenzhen.</title>
        <authorList>
            <person name="Zheng W."/>
            <person name="Yu S."/>
            <person name="Huang Y."/>
        </authorList>
    </citation>
    <scope>NUCLEOTIDE SEQUENCE</scope>
    <source>
        <strain evidence="1">DP5N28-2</strain>
    </source>
</reference>
<organism evidence="1 2">
    <name type="scientific">Membranihabitans marinus</name>
    <dbReference type="NCBI Taxonomy" id="1227546"/>
    <lineage>
        <taxon>Bacteria</taxon>
        <taxon>Pseudomonadati</taxon>
        <taxon>Bacteroidota</taxon>
        <taxon>Saprospiria</taxon>
        <taxon>Saprospirales</taxon>
        <taxon>Saprospiraceae</taxon>
        <taxon>Membranihabitans</taxon>
    </lineage>
</organism>
<gene>
    <name evidence="1" type="ORF">KUV50_19020</name>
</gene>
<dbReference type="Pfam" id="PF05035">
    <property type="entry name" value="DGOK"/>
    <property type="match status" value="1"/>
</dbReference>
<dbReference type="AlphaFoldDB" id="A0A953LD70"/>
<dbReference type="EMBL" id="JAHVHU010000028">
    <property type="protein sequence ID" value="MBY5960251.1"/>
    <property type="molecule type" value="Genomic_DNA"/>
</dbReference>
<dbReference type="InterPro" id="IPR007729">
    <property type="entry name" value="DGOK"/>
</dbReference>
<dbReference type="Proteomes" id="UP000753961">
    <property type="component" value="Unassembled WGS sequence"/>
</dbReference>
<keyword evidence="2" id="KW-1185">Reference proteome</keyword>
<dbReference type="InterPro" id="IPR042258">
    <property type="entry name" value="DGOK_N"/>
</dbReference>
<evidence type="ECO:0000313" key="2">
    <source>
        <dbReference type="Proteomes" id="UP000753961"/>
    </source>
</evidence>
<dbReference type="Gene3D" id="3.30.420.300">
    <property type="entry name" value="2-keto-3-deoxy-galactonokinase, substrate binding domain"/>
    <property type="match status" value="1"/>
</dbReference>
<dbReference type="InterPro" id="IPR042257">
    <property type="entry name" value="DGOK_C"/>
</dbReference>
<dbReference type="RefSeq" id="WP_222581801.1">
    <property type="nucleotide sequence ID" value="NZ_JAHVHU010000028.1"/>
</dbReference>
<evidence type="ECO:0000313" key="1">
    <source>
        <dbReference type="EMBL" id="MBY5960251.1"/>
    </source>
</evidence>
<accession>A0A953LD70</accession>
<name>A0A953LD70_9BACT</name>
<dbReference type="Gene3D" id="3.30.420.310">
    <property type="entry name" value="2-keto-3-deoxy-galactonokinase, C-terminal domain"/>
    <property type="match status" value="1"/>
</dbReference>
<proteinExistence type="predicted"/>
<dbReference type="GO" id="GO:0008671">
    <property type="term" value="F:2-dehydro-3-deoxygalactonokinase activity"/>
    <property type="evidence" value="ECO:0007669"/>
    <property type="project" value="InterPro"/>
</dbReference>
<protein>
    <submittedName>
        <fullName evidence="1">2-dehydro-3-deoxygalactonokinase</fullName>
    </submittedName>
</protein>
<comment type="caution">
    <text evidence="1">The sequence shown here is derived from an EMBL/GenBank/DDBJ whole genome shotgun (WGS) entry which is preliminary data.</text>
</comment>